<evidence type="ECO:0000256" key="1">
    <source>
        <dbReference type="PROSITE-ProRule" id="PRU00023"/>
    </source>
</evidence>
<dbReference type="InterPro" id="IPR036770">
    <property type="entry name" value="Ankyrin_rpt-contain_sf"/>
</dbReference>
<dbReference type="SUPFAM" id="SSF48403">
    <property type="entry name" value="Ankyrin repeat"/>
    <property type="match status" value="1"/>
</dbReference>
<dbReference type="EMBL" id="JAVHNS010000002">
    <property type="protein sequence ID" value="KAK6361999.1"/>
    <property type="molecule type" value="Genomic_DNA"/>
</dbReference>
<dbReference type="AlphaFoldDB" id="A0AAV9VJD1"/>
<keyword evidence="3" id="KW-1185">Reference proteome</keyword>
<evidence type="ECO:0008006" key="4">
    <source>
        <dbReference type="Google" id="ProtNLM"/>
    </source>
</evidence>
<dbReference type="Gene3D" id="1.25.40.20">
    <property type="entry name" value="Ankyrin repeat-containing domain"/>
    <property type="match status" value="1"/>
</dbReference>
<accession>A0AAV9VJD1</accession>
<proteinExistence type="predicted"/>
<evidence type="ECO:0000313" key="2">
    <source>
        <dbReference type="EMBL" id="KAK6361999.1"/>
    </source>
</evidence>
<protein>
    <recommendedName>
        <fullName evidence="4">Ankyrin repeat domain-containing protein</fullName>
    </recommendedName>
</protein>
<dbReference type="SMART" id="SM00248">
    <property type="entry name" value="ANK"/>
    <property type="match status" value="1"/>
</dbReference>
<gene>
    <name evidence="2" type="ORF">TWF730_005703</name>
</gene>
<feature type="repeat" description="ANK" evidence="1">
    <location>
        <begin position="8"/>
        <end position="40"/>
    </location>
</feature>
<dbReference type="Proteomes" id="UP001373714">
    <property type="component" value="Unassembled WGS sequence"/>
</dbReference>
<dbReference type="Pfam" id="PF12796">
    <property type="entry name" value="Ank_2"/>
    <property type="match status" value="1"/>
</dbReference>
<comment type="caution">
    <text evidence="2">The sequence shown here is derived from an EMBL/GenBank/DDBJ whole genome shotgun (WGS) entry which is preliminary data.</text>
</comment>
<name>A0AAV9VJD1_9PEZI</name>
<dbReference type="InterPro" id="IPR002110">
    <property type="entry name" value="Ankyrin_rpt"/>
</dbReference>
<evidence type="ECO:0000313" key="3">
    <source>
        <dbReference type="Proteomes" id="UP001373714"/>
    </source>
</evidence>
<dbReference type="PROSITE" id="PS50088">
    <property type="entry name" value="ANK_REPEAT"/>
    <property type="match status" value="1"/>
</dbReference>
<reference evidence="2 3" key="1">
    <citation type="submission" date="2019-10" db="EMBL/GenBank/DDBJ databases">
        <authorList>
            <person name="Palmer J.M."/>
        </authorList>
    </citation>
    <scope>NUCLEOTIDE SEQUENCE [LARGE SCALE GENOMIC DNA]</scope>
    <source>
        <strain evidence="2 3">TWF730</strain>
    </source>
</reference>
<organism evidence="2 3">
    <name type="scientific">Orbilia blumenaviensis</name>
    <dbReference type="NCBI Taxonomy" id="1796055"/>
    <lineage>
        <taxon>Eukaryota</taxon>
        <taxon>Fungi</taxon>
        <taxon>Dikarya</taxon>
        <taxon>Ascomycota</taxon>
        <taxon>Pezizomycotina</taxon>
        <taxon>Orbiliomycetes</taxon>
        <taxon>Orbiliales</taxon>
        <taxon>Orbiliaceae</taxon>
        <taxon>Orbilia</taxon>
    </lineage>
</organism>
<dbReference type="PROSITE" id="PS50297">
    <property type="entry name" value="ANK_REP_REGION"/>
    <property type="match status" value="1"/>
</dbReference>
<keyword evidence="1" id="KW-0040">ANK repeat</keyword>
<sequence length="66" mass="7069">MEVKDTKYLRTPLLCAAKSGHPGVVQALLDKGADTKVKDKSNQTALSLIAGKKGFEVIAKLLEDKS</sequence>